<evidence type="ECO:0000313" key="12">
    <source>
        <dbReference type="EMBL" id="GAA0730226.1"/>
    </source>
</evidence>
<evidence type="ECO:0000256" key="8">
    <source>
        <dbReference type="ARBA" id="ARBA00022801"/>
    </source>
</evidence>
<dbReference type="EMBL" id="BAAACF010000012">
    <property type="protein sequence ID" value="GAA0730226.1"/>
    <property type="molecule type" value="Genomic_DNA"/>
</dbReference>
<protein>
    <recommendedName>
        <fullName evidence="4">prolyl aminopeptidase</fullName>
        <ecNumber evidence="4">3.4.11.5</ecNumber>
    </recommendedName>
    <alternativeName>
        <fullName evidence="9">Prolyl aminopeptidase</fullName>
    </alternativeName>
</protein>
<keyword evidence="6" id="KW-0963">Cytoplasm</keyword>
<evidence type="ECO:0000256" key="1">
    <source>
        <dbReference type="ARBA" id="ARBA00001585"/>
    </source>
</evidence>
<dbReference type="RefSeq" id="WP_343771198.1">
    <property type="nucleotide sequence ID" value="NZ_BAAACF010000012.1"/>
</dbReference>
<accession>A0ABN1J6H0</accession>
<keyword evidence="5" id="KW-0031">Aminopeptidase</keyword>
<dbReference type="EC" id="3.4.11.5" evidence="4"/>
<dbReference type="PANTHER" id="PTHR43722:SF1">
    <property type="entry name" value="PROLINE IMINOPEPTIDASE"/>
    <property type="match status" value="1"/>
</dbReference>
<dbReference type="InterPro" id="IPR000073">
    <property type="entry name" value="AB_hydrolase_1"/>
</dbReference>
<comment type="subcellular location">
    <subcellularLocation>
        <location evidence="2">Cytoplasm</location>
    </subcellularLocation>
</comment>
<dbReference type="Proteomes" id="UP001500339">
    <property type="component" value="Unassembled WGS sequence"/>
</dbReference>
<keyword evidence="7" id="KW-0645">Protease</keyword>
<evidence type="ECO:0000256" key="2">
    <source>
        <dbReference type="ARBA" id="ARBA00004496"/>
    </source>
</evidence>
<dbReference type="Gene3D" id="3.40.50.1820">
    <property type="entry name" value="alpha/beta hydrolase"/>
    <property type="match status" value="1"/>
</dbReference>
<keyword evidence="8 12" id="KW-0378">Hydrolase</keyword>
<comment type="similarity">
    <text evidence="3">Belongs to the peptidase S33 family.</text>
</comment>
<comment type="catalytic activity">
    <reaction evidence="1">
        <text>Release of N-terminal proline from a peptide.</text>
        <dbReference type="EC" id="3.4.11.5"/>
    </reaction>
</comment>
<evidence type="ECO:0000313" key="13">
    <source>
        <dbReference type="Proteomes" id="UP001500339"/>
    </source>
</evidence>
<name>A0ABN1J6H0_9CLOT</name>
<dbReference type="GO" id="GO:0016787">
    <property type="term" value="F:hydrolase activity"/>
    <property type="evidence" value="ECO:0007669"/>
    <property type="project" value="UniProtKB-KW"/>
</dbReference>
<feature type="transmembrane region" description="Helical" evidence="10">
    <location>
        <begin position="7"/>
        <end position="28"/>
    </location>
</feature>
<dbReference type="SUPFAM" id="SSF53474">
    <property type="entry name" value="alpha/beta-Hydrolases"/>
    <property type="match status" value="1"/>
</dbReference>
<keyword evidence="13" id="KW-1185">Reference proteome</keyword>
<comment type="caution">
    <text evidence="12">The sequence shown here is derived from an EMBL/GenBank/DDBJ whole genome shotgun (WGS) entry which is preliminary data.</text>
</comment>
<feature type="domain" description="AB hydrolase-1" evidence="11">
    <location>
        <begin position="63"/>
        <end position="329"/>
    </location>
</feature>
<evidence type="ECO:0000256" key="5">
    <source>
        <dbReference type="ARBA" id="ARBA00022438"/>
    </source>
</evidence>
<evidence type="ECO:0000256" key="10">
    <source>
        <dbReference type="SAM" id="Phobius"/>
    </source>
</evidence>
<evidence type="ECO:0000256" key="9">
    <source>
        <dbReference type="ARBA" id="ARBA00029605"/>
    </source>
</evidence>
<dbReference type="Pfam" id="PF00561">
    <property type="entry name" value="Abhydrolase_1"/>
    <property type="match status" value="1"/>
</dbReference>
<proteinExistence type="inferred from homology"/>
<dbReference type="InterPro" id="IPR005944">
    <property type="entry name" value="Pro_iminopeptidase"/>
</dbReference>
<dbReference type="PRINTS" id="PR00793">
    <property type="entry name" value="PROAMNOPTASE"/>
</dbReference>
<keyword evidence="10" id="KW-1133">Transmembrane helix</keyword>
<keyword evidence="10" id="KW-0472">Membrane</keyword>
<evidence type="ECO:0000256" key="6">
    <source>
        <dbReference type="ARBA" id="ARBA00022490"/>
    </source>
</evidence>
<organism evidence="12 13">
    <name type="scientific">Clostridium malenominatum</name>
    <dbReference type="NCBI Taxonomy" id="1539"/>
    <lineage>
        <taxon>Bacteria</taxon>
        <taxon>Bacillati</taxon>
        <taxon>Bacillota</taxon>
        <taxon>Clostridia</taxon>
        <taxon>Eubacteriales</taxon>
        <taxon>Clostridiaceae</taxon>
        <taxon>Clostridium</taxon>
    </lineage>
</organism>
<sequence length="352" mass="40547">MKKIRRLMKWFLTAMIIIIIIGLFLPTWTPPIKGENSISELSQISINGAKHQFMIRGKDKNNPIIIFVHGGPGCSEIPYVTKYQDILEKDFTIVHYDQRGSGKSYSFFEDYSNITSQLLVSDLLAITDYISERFEKKKILLVGHSFGTYIALQAAEKAPEKFTAYIGIGQMSDPIKNELNSLKYCLEQAHKAGNCNDFEQLERLKSDIEKGTITTPRNYVRKYGGASRLIDDNGDYLEGFLTHPEYNLLDVVRYFQGVSVSQDILLTESTKRPLPSLVKSIEIPCYFIMGQYDYMTTTESAKEYFDSIKAIEKEFILYSNSAHYPQFEEKEKFAEWLTNKFLKHNLDLNKYN</sequence>
<dbReference type="PANTHER" id="PTHR43722">
    <property type="entry name" value="PROLINE IMINOPEPTIDASE"/>
    <property type="match status" value="1"/>
</dbReference>
<dbReference type="InterPro" id="IPR002410">
    <property type="entry name" value="Peptidase_S33"/>
</dbReference>
<keyword evidence="10" id="KW-0812">Transmembrane</keyword>
<evidence type="ECO:0000256" key="4">
    <source>
        <dbReference type="ARBA" id="ARBA00012568"/>
    </source>
</evidence>
<reference evidence="12 13" key="1">
    <citation type="journal article" date="2019" name="Int. J. Syst. Evol. Microbiol.">
        <title>The Global Catalogue of Microorganisms (GCM) 10K type strain sequencing project: providing services to taxonomists for standard genome sequencing and annotation.</title>
        <authorList>
            <consortium name="The Broad Institute Genomics Platform"/>
            <consortium name="The Broad Institute Genome Sequencing Center for Infectious Disease"/>
            <person name="Wu L."/>
            <person name="Ma J."/>
        </authorList>
    </citation>
    <scope>NUCLEOTIDE SEQUENCE [LARGE SCALE GENOMIC DNA]</scope>
    <source>
        <strain evidence="12 13">JCM 1405</strain>
    </source>
</reference>
<evidence type="ECO:0000259" key="11">
    <source>
        <dbReference type="Pfam" id="PF00561"/>
    </source>
</evidence>
<evidence type="ECO:0000256" key="3">
    <source>
        <dbReference type="ARBA" id="ARBA00010088"/>
    </source>
</evidence>
<dbReference type="InterPro" id="IPR029058">
    <property type="entry name" value="AB_hydrolase_fold"/>
</dbReference>
<gene>
    <name evidence="12" type="ORF">GCM10008905_31260</name>
</gene>
<evidence type="ECO:0000256" key="7">
    <source>
        <dbReference type="ARBA" id="ARBA00022670"/>
    </source>
</evidence>